<dbReference type="Proteomes" id="UP001211044">
    <property type="component" value="Chromosome"/>
</dbReference>
<accession>A0AB38XM36</accession>
<reference evidence="4" key="1">
    <citation type="submission" date="2023-01" db="EMBL/GenBank/DDBJ databases">
        <title>Comparative Genomic Analysis of the Clinically-Derived Winkia Strain NY0527 Provides Evidence into the Taxonomic Reassignment of Winkia neuii and Characterizes Their Virulence Traits.</title>
        <authorList>
            <person name="Cai X."/>
            <person name="Peng Y."/>
            <person name="Li M."/>
            <person name="Qiu Y."/>
            <person name="Wang Y."/>
            <person name="Xu L."/>
            <person name="Hou Q."/>
        </authorList>
    </citation>
    <scope>NUCLEOTIDE SEQUENCE</scope>
    <source>
        <strain evidence="4">NY0527</strain>
    </source>
</reference>
<dbReference type="EMBL" id="CP116394">
    <property type="protein sequence ID" value="WCE45341.1"/>
    <property type="molecule type" value="Genomic_DNA"/>
</dbReference>
<evidence type="ECO:0000259" key="3">
    <source>
        <dbReference type="PROSITE" id="PS51186"/>
    </source>
</evidence>
<evidence type="ECO:0000256" key="1">
    <source>
        <dbReference type="ARBA" id="ARBA00022679"/>
    </source>
</evidence>
<dbReference type="InterPro" id="IPR016181">
    <property type="entry name" value="Acyl_CoA_acyltransferase"/>
</dbReference>
<dbReference type="Pfam" id="PF00583">
    <property type="entry name" value="Acetyltransf_1"/>
    <property type="match status" value="1"/>
</dbReference>
<organism evidence="4 5">
    <name type="scientific">Winkia neuii subsp. anitrata</name>
    <dbReference type="NCBI Taxonomy" id="29318"/>
    <lineage>
        <taxon>Bacteria</taxon>
        <taxon>Bacillati</taxon>
        <taxon>Actinomycetota</taxon>
        <taxon>Actinomycetes</taxon>
        <taxon>Actinomycetales</taxon>
        <taxon>Actinomycetaceae</taxon>
        <taxon>Winkia</taxon>
    </lineage>
</organism>
<evidence type="ECO:0000313" key="5">
    <source>
        <dbReference type="Proteomes" id="UP001211044"/>
    </source>
</evidence>
<proteinExistence type="predicted"/>
<evidence type="ECO:0000313" key="4">
    <source>
        <dbReference type="EMBL" id="WCE45341.1"/>
    </source>
</evidence>
<feature type="domain" description="N-acetyltransferase" evidence="3">
    <location>
        <begin position="22"/>
        <end position="193"/>
    </location>
</feature>
<sequence length="193" mass="20471">MRSADNSVRPAVVEDAEAIGSIHLQAMKTELAGVLENPSPALLASLKREQFTRTWKESIANPPDGRHMVLTAIAGAKVVGFAALAPAEDLSEATSLPDGPAPLQEHPAEAQIVALEVADSERGKGHGSRLLAACADMLGRTGAKRVQVWISGGDAGRISFYTEAGFAPAGVRRKLQVGEQSLVQHVWYTQLQD</sequence>
<protein>
    <submittedName>
        <fullName evidence="4">GNAT family N-acetyltransferase</fullName>
    </submittedName>
</protein>
<dbReference type="SUPFAM" id="SSF55729">
    <property type="entry name" value="Acyl-CoA N-acyltransferases (Nat)"/>
    <property type="match status" value="1"/>
</dbReference>
<name>A0AB38XM36_9ACTO</name>
<dbReference type="CDD" id="cd04301">
    <property type="entry name" value="NAT_SF"/>
    <property type="match status" value="1"/>
</dbReference>
<dbReference type="AlphaFoldDB" id="A0AB38XM36"/>
<gene>
    <name evidence="4" type="ORF">PIG85_06625</name>
</gene>
<evidence type="ECO:0000256" key="2">
    <source>
        <dbReference type="ARBA" id="ARBA00023315"/>
    </source>
</evidence>
<keyword evidence="2" id="KW-0012">Acyltransferase</keyword>
<dbReference type="InterPro" id="IPR000182">
    <property type="entry name" value="GNAT_dom"/>
</dbReference>
<keyword evidence="1" id="KW-0808">Transferase</keyword>
<dbReference type="Gene3D" id="3.40.630.30">
    <property type="match status" value="1"/>
</dbReference>
<dbReference type="PANTHER" id="PTHR43877">
    <property type="entry name" value="AMINOALKYLPHOSPHONATE N-ACETYLTRANSFERASE-RELATED-RELATED"/>
    <property type="match status" value="1"/>
</dbReference>
<dbReference type="RefSeq" id="WP_004804788.1">
    <property type="nucleotide sequence ID" value="NZ_CP116394.1"/>
</dbReference>
<dbReference type="InterPro" id="IPR050832">
    <property type="entry name" value="Bact_Acetyltransf"/>
</dbReference>
<dbReference type="PROSITE" id="PS51186">
    <property type="entry name" value="GNAT"/>
    <property type="match status" value="1"/>
</dbReference>
<dbReference type="GO" id="GO:0016747">
    <property type="term" value="F:acyltransferase activity, transferring groups other than amino-acyl groups"/>
    <property type="evidence" value="ECO:0007669"/>
    <property type="project" value="InterPro"/>
</dbReference>
<dbReference type="KEGG" id="wne:PIG85_06625"/>